<dbReference type="eggNOG" id="ENOG5031NQ5">
    <property type="taxonomic scope" value="Bacteria"/>
</dbReference>
<dbReference type="InterPro" id="IPR045493">
    <property type="entry name" value="DUF6435"/>
</dbReference>
<dbReference type="STRING" id="1117647.M5M_05800"/>
<name>K4KH78_SIMAS</name>
<dbReference type="Pfam" id="PF20027">
    <property type="entry name" value="DUF6435"/>
    <property type="match status" value="1"/>
</dbReference>
<evidence type="ECO:0000313" key="2">
    <source>
        <dbReference type="Proteomes" id="UP000000466"/>
    </source>
</evidence>
<sequence>MFGLFTRDPTKKLQRQYETLLTDAMAAQRKGDIKRYSMLTEEAEAIRVKIEQIQGTK</sequence>
<reference evidence="1 2" key="1">
    <citation type="journal article" date="2013" name="Genome Announc.">
        <title>Complete genome sequence of Simiduia agarivorans SA1(T), a marine bacterium able to degrade a variety of polysaccharides.</title>
        <authorList>
            <person name="Lin S.Y."/>
            <person name="Shieh W.Y."/>
            <person name="Chen J.S."/>
            <person name="Tang S.L."/>
        </authorList>
    </citation>
    <scope>NUCLEOTIDE SEQUENCE [LARGE SCALE GENOMIC DNA]</scope>
    <source>
        <strain evidence="2">DSM 21679 / JCM 13881 / BCRC 17597 / SA1</strain>
    </source>
</reference>
<dbReference type="NCBIfam" id="NF033487">
    <property type="entry name" value="Lacal_2735_fam"/>
    <property type="match status" value="1"/>
</dbReference>
<dbReference type="AlphaFoldDB" id="K4KH78"/>
<organism evidence="1 2">
    <name type="scientific">Simiduia agarivorans (strain DSM 21679 / JCM 13881 / BCRC 17597 / SA1)</name>
    <dbReference type="NCBI Taxonomy" id="1117647"/>
    <lineage>
        <taxon>Bacteria</taxon>
        <taxon>Pseudomonadati</taxon>
        <taxon>Pseudomonadota</taxon>
        <taxon>Gammaproteobacteria</taxon>
        <taxon>Cellvibrionales</taxon>
        <taxon>Cellvibrionaceae</taxon>
        <taxon>Simiduia</taxon>
    </lineage>
</organism>
<dbReference type="RefSeq" id="WP_015046534.1">
    <property type="nucleotide sequence ID" value="NC_018868.3"/>
</dbReference>
<accession>K4KH78</accession>
<proteinExistence type="predicted"/>
<dbReference type="KEGG" id="saga:M5M_05800"/>
<protein>
    <recommendedName>
        <fullName evidence="3">Lacal_2735 family protein</fullName>
    </recommendedName>
</protein>
<evidence type="ECO:0000313" key="1">
    <source>
        <dbReference type="EMBL" id="AFU98361.1"/>
    </source>
</evidence>
<dbReference type="Proteomes" id="UP000000466">
    <property type="component" value="Chromosome"/>
</dbReference>
<evidence type="ECO:0008006" key="3">
    <source>
        <dbReference type="Google" id="ProtNLM"/>
    </source>
</evidence>
<dbReference type="HOGENOM" id="CLU_210182_0_0_6"/>
<dbReference type="EMBL" id="CP003746">
    <property type="protein sequence ID" value="AFU98361.1"/>
    <property type="molecule type" value="Genomic_DNA"/>
</dbReference>
<keyword evidence="2" id="KW-1185">Reference proteome</keyword>
<gene>
    <name evidence="1" type="ordered locus">M5M_05800</name>
</gene>
<dbReference type="OrthoDB" id="292170at2"/>